<evidence type="ECO:0000256" key="1">
    <source>
        <dbReference type="SAM" id="MobiDB-lite"/>
    </source>
</evidence>
<organism evidence="2 3">
    <name type="scientific">Haloarcula hispanica tailed virus 1</name>
    <dbReference type="NCBI Taxonomy" id="1273750"/>
    <lineage>
        <taxon>Viruses</taxon>
        <taxon>Duplodnaviria</taxon>
        <taxon>Heunggongvirae</taxon>
        <taxon>Uroviricota</taxon>
        <taxon>Caudoviricetes</taxon>
        <taxon>Madisaviridae</taxon>
        <taxon>Clampvirus</taxon>
        <taxon>Clampvirus italiense</taxon>
        <taxon>Clampvirus HHTV1</taxon>
    </lineage>
</organism>
<reference evidence="2 3" key="1">
    <citation type="submission" date="2012-12" db="EMBL/GenBank/DDBJ databases">
        <authorList>
            <person name="Sencilo A."/>
            <person name="Jacobs-Sera D."/>
            <person name="Russell D.A."/>
            <person name="Ko C."/>
            <person name="Atanasova N."/>
            <person name="Osterlund E."/>
            <person name="Oksanen H.M."/>
            <person name="Bamford D.H."/>
            <person name="Hatfull G.F."/>
            <person name="Roine E."/>
            <person name="Hendrix R.W."/>
        </authorList>
    </citation>
    <scope>NUCLEOTIDE SEQUENCE [LARGE SCALE GENOMIC DNA]</scope>
</reference>
<keyword evidence="3" id="KW-1185">Reference proteome</keyword>
<dbReference type="RefSeq" id="YP_008058722.1">
    <property type="nucleotide sequence ID" value="NC_021322.1"/>
</dbReference>
<dbReference type="GeneID" id="16194243"/>
<evidence type="ECO:0000313" key="3">
    <source>
        <dbReference type="Proteomes" id="UP000203449"/>
    </source>
</evidence>
<name>R4TKT7_9CAUD</name>
<gene>
    <name evidence="2" type="primary">32</name>
    <name evidence="2" type="ORF">HHTV1_32</name>
</gene>
<sequence>MGTSSKSGIGKDPSEVDESLPSDEQVLEHLEQQQAEAESEAEESAPSRHELHQLILDQRESMERMQAVIEEQAERIDSLERQVEDVEFEATTVQEVAESLKEGKIGGEAGAEFIQQFIEVPDHGSKIDARATQLFLNVIRENRVGTPVTSSDVVQWIGLEDSSNPSVQAKRVMKRLVEHREDGFYLGEIELKKHRGKNCIWLAE</sequence>
<dbReference type="EMBL" id="KC292025">
    <property type="protein sequence ID" value="AGM11287.1"/>
    <property type="molecule type" value="Genomic_DNA"/>
</dbReference>
<evidence type="ECO:0000313" key="2">
    <source>
        <dbReference type="EMBL" id="AGM11287.1"/>
    </source>
</evidence>
<dbReference type="KEGG" id="vg:16194243"/>
<dbReference type="Proteomes" id="UP000203449">
    <property type="component" value="Segment"/>
</dbReference>
<proteinExistence type="predicted"/>
<feature type="region of interest" description="Disordered" evidence="1">
    <location>
        <begin position="1"/>
        <end position="50"/>
    </location>
</feature>
<protein>
    <submittedName>
        <fullName evidence="2">Uncharacterized protein</fullName>
    </submittedName>
</protein>
<accession>R4TKT7</accession>